<feature type="transmembrane region" description="Helical" evidence="5">
    <location>
        <begin position="80"/>
        <end position="97"/>
    </location>
</feature>
<dbReference type="OrthoDB" id="9788219at2"/>
<keyword evidence="3 5" id="KW-1133">Transmembrane helix</keyword>
<evidence type="ECO:0000313" key="7">
    <source>
        <dbReference type="Proteomes" id="UP000243719"/>
    </source>
</evidence>
<evidence type="ECO:0000256" key="3">
    <source>
        <dbReference type="ARBA" id="ARBA00022989"/>
    </source>
</evidence>
<comment type="similarity">
    <text evidence="5">Belongs to the YciB family.</text>
</comment>
<keyword evidence="1 5" id="KW-1003">Cell membrane</keyword>
<feature type="transmembrane region" description="Helical" evidence="5">
    <location>
        <begin position="50"/>
        <end position="68"/>
    </location>
</feature>
<dbReference type="AlphaFoldDB" id="A0A1H2PVX3"/>
<comment type="function">
    <text evidence="5">Plays a role in cell envelope biogenesis, maintenance of cell envelope integrity and membrane homeostasis.</text>
</comment>
<dbReference type="Pfam" id="PF04279">
    <property type="entry name" value="IspA"/>
    <property type="match status" value="1"/>
</dbReference>
<evidence type="ECO:0000256" key="4">
    <source>
        <dbReference type="ARBA" id="ARBA00023136"/>
    </source>
</evidence>
<dbReference type="STRING" id="1770053.SAMN05216551_11765"/>
<feature type="transmembrane region" description="Helical" evidence="5">
    <location>
        <begin position="12"/>
        <end position="38"/>
    </location>
</feature>
<evidence type="ECO:0000256" key="1">
    <source>
        <dbReference type="ARBA" id="ARBA00022475"/>
    </source>
</evidence>
<name>A0A1H2PVX3_9BURK</name>
<evidence type="ECO:0000256" key="5">
    <source>
        <dbReference type="HAMAP-Rule" id="MF_00189"/>
    </source>
</evidence>
<keyword evidence="4 5" id="KW-0472">Membrane</keyword>
<comment type="subcellular location">
    <subcellularLocation>
        <location evidence="5">Cell inner membrane</location>
        <topology evidence="5">Multi-pass membrane protein</topology>
    </subcellularLocation>
</comment>
<reference evidence="7" key="1">
    <citation type="submission" date="2016-09" db="EMBL/GenBank/DDBJ databases">
        <authorList>
            <person name="Varghese N."/>
            <person name="Submissions S."/>
        </authorList>
    </citation>
    <scope>NUCLEOTIDE SEQUENCE [LARGE SCALE GENOMIC DNA]</scope>
    <source>
        <strain evidence="7">JS23</strain>
    </source>
</reference>
<proteinExistence type="inferred from homology"/>
<gene>
    <name evidence="5" type="primary">yciB</name>
    <name evidence="6" type="ORF">SAMN05216551_11765</name>
</gene>
<sequence>MKLLFDLLPVILFFIAFKIAGIYVATGVSIAATVLQILWMAVRHRRVDPMLWVSFAIVAVFGGATLLLDDPTFIKWKPTALYWASSIALLGGLLLGKQPLRALLSSQLTLPDPVWSRLTVLWAVFFAVLGVLNIVIAYHVSTDVWVNYKLFGGAGLTFLFIIAQSVWLGKHLKEQ</sequence>
<dbReference type="Proteomes" id="UP000243719">
    <property type="component" value="Unassembled WGS sequence"/>
</dbReference>
<dbReference type="PANTHER" id="PTHR36917:SF1">
    <property type="entry name" value="INNER MEMBRANE-SPANNING PROTEIN YCIB"/>
    <property type="match status" value="1"/>
</dbReference>
<keyword evidence="5" id="KW-0997">Cell inner membrane</keyword>
<dbReference type="PANTHER" id="PTHR36917">
    <property type="entry name" value="INTRACELLULAR SEPTATION PROTEIN A-RELATED"/>
    <property type="match status" value="1"/>
</dbReference>
<dbReference type="RefSeq" id="WP_091913130.1">
    <property type="nucleotide sequence ID" value="NZ_FNLO01000017.1"/>
</dbReference>
<feature type="transmembrane region" description="Helical" evidence="5">
    <location>
        <begin position="150"/>
        <end position="169"/>
    </location>
</feature>
<dbReference type="NCBIfam" id="TIGR00997">
    <property type="entry name" value="ispZ"/>
    <property type="match status" value="1"/>
</dbReference>
<organism evidence="6 7">
    <name type="scientific">Chitinasiproducens palmae</name>
    <dbReference type="NCBI Taxonomy" id="1770053"/>
    <lineage>
        <taxon>Bacteria</taxon>
        <taxon>Pseudomonadati</taxon>
        <taxon>Pseudomonadota</taxon>
        <taxon>Betaproteobacteria</taxon>
        <taxon>Burkholderiales</taxon>
        <taxon>Burkholderiaceae</taxon>
        <taxon>Chitinasiproducens</taxon>
    </lineage>
</organism>
<dbReference type="NCBIfam" id="NF001325">
    <property type="entry name" value="PRK00259.1-3"/>
    <property type="match status" value="1"/>
</dbReference>
<feature type="transmembrane region" description="Helical" evidence="5">
    <location>
        <begin position="118"/>
        <end position="138"/>
    </location>
</feature>
<dbReference type="GO" id="GO:0005886">
    <property type="term" value="C:plasma membrane"/>
    <property type="evidence" value="ECO:0007669"/>
    <property type="project" value="UniProtKB-SubCell"/>
</dbReference>
<dbReference type="HAMAP" id="MF_00189">
    <property type="entry name" value="YciB"/>
    <property type="match status" value="1"/>
</dbReference>
<dbReference type="InterPro" id="IPR006008">
    <property type="entry name" value="YciB"/>
</dbReference>
<evidence type="ECO:0000313" key="6">
    <source>
        <dbReference type="EMBL" id="SDV51462.1"/>
    </source>
</evidence>
<keyword evidence="2 5" id="KW-0812">Transmembrane</keyword>
<protein>
    <recommendedName>
        <fullName evidence="5">Inner membrane-spanning protein YciB</fullName>
    </recommendedName>
</protein>
<evidence type="ECO:0000256" key="2">
    <source>
        <dbReference type="ARBA" id="ARBA00022692"/>
    </source>
</evidence>
<dbReference type="EMBL" id="FNLO01000017">
    <property type="protein sequence ID" value="SDV51462.1"/>
    <property type="molecule type" value="Genomic_DNA"/>
</dbReference>
<keyword evidence="7" id="KW-1185">Reference proteome</keyword>
<accession>A0A1H2PVX3</accession>